<reference evidence="1 2" key="1">
    <citation type="submission" date="2023-08" db="EMBL/GenBank/DDBJ databases">
        <title>A Necator americanus chromosomal reference genome.</title>
        <authorList>
            <person name="Ilik V."/>
            <person name="Petrzelkova K.J."/>
            <person name="Pardy F."/>
            <person name="Fuh T."/>
            <person name="Niatou-Singa F.S."/>
            <person name="Gouil Q."/>
            <person name="Baker L."/>
            <person name="Ritchie M.E."/>
            <person name="Jex A.R."/>
            <person name="Gazzola D."/>
            <person name="Li H."/>
            <person name="Toshio Fujiwara R."/>
            <person name="Zhan B."/>
            <person name="Aroian R.V."/>
            <person name="Pafco B."/>
            <person name="Schwarz E.M."/>
        </authorList>
    </citation>
    <scope>NUCLEOTIDE SEQUENCE [LARGE SCALE GENOMIC DNA]</scope>
    <source>
        <strain evidence="1 2">Aroian</strain>
        <tissue evidence="1">Whole animal</tissue>
    </source>
</reference>
<protein>
    <submittedName>
        <fullName evidence="1">Uncharacterized protein</fullName>
    </submittedName>
</protein>
<keyword evidence="2" id="KW-1185">Reference proteome</keyword>
<accession>A0ABR1CFZ5</accession>
<organism evidence="1 2">
    <name type="scientific">Necator americanus</name>
    <name type="common">Human hookworm</name>
    <dbReference type="NCBI Taxonomy" id="51031"/>
    <lineage>
        <taxon>Eukaryota</taxon>
        <taxon>Metazoa</taxon>
        <taxon>Ecdysozoa</taxon>
        <taxon>Nematoda</taxon>
        <taxon>Chromadorea</taxon>
        <taxon>Rhabditida</taxon>
        <taxon>Rhabditina</taxon>
        <taxon>Rhabditomorpha</taxon>
        <taxon>Strongyloidea</taxon>
        <taxon>Ancylostomatidae</taxon>
        <taxon>Bunostominae</taxon>
        <taxon>Necator</taxon>
    </lineage>
</organism>
<comment type="caution">
    <text evidence="1">The sequence shown here is derived from an EMBL/GenBank/DDBJ whole genome shotgun (WGS) entry which is preliminary data.</text>
</comment>
<evidence type="ECO:0000313" key="1">
    <source>
        <dbReference type="EMBL" id="KAK6737005.1"/>
    </source>
</evidence>
<sequence length="102" mass="11016">MEPRVSEFHVPCFGVSFDINAKNPHDIKTTRKVINIARSVDGPAKVVNENGINTKMSSGIEQAHTAKTRLNSGSTLTKLRLEPNCSPKATVIGSPSDLLNSE</sequence>
<dbReference type="Proteomes" id="UP001303046">
    <property type="component" value="Unassembled WGS sequence"/>
</dbReference>
<dbReference type="EMBL" id="JAVFWL010000002">
    <property type="protein sequence ID" value="KAK6737005.1"/>
    <property type="molecule type" value="Genomic_DNA"/>
</dbReference>
<evidence type="ECO:0000313" key="2">
    <source>
        <dbReference type="Proteomes" id="UP001303046"/>
    </source>
</evidence>
<gene>
    <name evidence="1" type="primary">Necator_chrII.g7393</name>
    <name evidence="1" type="ORF">RB195_019600</name>
</gene>
<proteinExistence type="predicted"/>
<name>A0ABR1CFZ5_NECAM</name>